<dbReference type="InterPro" id="IPR030678">
    <property type="entry name" value="Peptide/Ni-bd"/>
</dbReference>
<keyword evidence="7" id="KW-1185">Reference proteome</keyword>
<keyword evidence="3 4" id="KW-0732">Signal</keyword>
<sequence length="533" mass="55787">MTKRRAHLLRTRGRTTATAVATTAVAVLLAGCGGGADGGQPQGTPNASAEPCGVADSLVFANGAGPSTLDPGTIDQSASTYIQPAYEPLIRRDQDGEYVPALATEWGYVGEGNTTFQLTLRDGVTFADGGELTAQGVVDHFTYLQQAGGSSSALLAGWTFTVDGPMQLTIQMAAPNPILEELLSQDWVIGMVISPVALQDPSELGTTTAGAGQYVLDPARTVAGDTYVYTANPDYWDPSAVHYDELTIRVIANPNSLLSAMQTGEVDAGIGDFTTASAARGAGLQVAAQPTVWQGLGLFDRAGSISAPLADQRVRQAINYAIDREAVTTALYAGDGVATSEIALPGSDDFNEDTADRYAYDPDEARRLLAEAGYPDGFTLDVLSTDFASIGTAGQAVAGQLEQVGITVNLVQEEVNSYITDLFSASYPAAAVGLGSPPVHISATLAVAPTGPFNPFRTEDAELADLYTQAAAAAPEERTALNQQIVARVQELAWFAPVTFTPVYYYGSTTTGGLVVSEKNRLLDPVDLFSTEC</sequence>
<dbReference type="Gene3D" id="3.10.105.10">
    <property type="entry name" value="Dipeptide-binding Protein, Domain 3"/>
    <property type="match status" value="1"/>
</dbReference>
<name>A0A1H0QU01_9ACTN</name>
<feature type="domain" description="Solute-binding protein family 5" evidence="5">
    <location>
        <begin position="97"/>
        <end position="434"/>
    </location>
</feature>
<dbReference type="Proteomes" id="UP000199088">
    <property type="component" value="Unassembled WGS sequence"/>
</dbReference>
<protein>
    <submittedName>
        <fullName evidence="6">Peptide/nickel transport system substrate-binding protein</fullName>
    </submittedName>
</protein>
<evidence type="ECO:0000256" key="4">
    <source>
        <dbReference type="SAM" id="SignalP"/>
    </source>
</evidence>
<dbReference type="GO" id="GO:0043190">
    <property type="term" value="C:ATP-binding cassette (ABC) transporter complex"/>
    <property type="evidence" value="ECO:0007669"/>
    <property type="project" value="InterPro"/>
</dbReference>
<evidence type="ECO:0000256" key="2">
    <source>
        <dbReference type="ARBA" id="ARBA00022448"/>
    </source>
</evidence>
<proteinExistence type="inferred from homology"/>
<dbReference type="PANTHER" id="PTHR30290:SF9">
    <property type="entry name" value="OLIGOPEPTIDE-BINDING PROTEIN APPA"/>
    <property type="match status" value="1"/>
</dbReference>
<dbReference type="PANTHER" id="PTHR30290">
    <property type="entry name" value="PERIPLASMIC BINDING COMPONENT OF ABC TRANSPORTER"/>
    <property type="match status" value="1"/>
</dbReference>
<dbReference type="PIRSF" id="PIRSF002741">
    <property type="entry name" value="MppA"/>
    <property type="match status" value="1"/>
</dbReference>
<feature type="signal peptide" evidence="4">
    <location>
        <begin position="1"/>
        <end position="26"/>
    </location>
</feature>
<gene>
    <name evidence="6" type="ORF">SAMN05660199_03354</name>
</gene>
<dbReference type="GO" id="GO:1904680">
    <property type="term" value="F:peptide transmembrane transporter activity"/>
    <property type="evidence" value="ECO:0007669"/>
    <property type="project" value="TreeGrafter"/>
</dbReference>
<accession>A0A1H0QU01</accession>
<organism evidence="6 7">
    <name type="scientific">Klenkia soli</name>
    <dbReference type="NCBI Taxonomy" id="1052260"/>
    <lineage>
        <taxon>Bacteria</taxon>
        <taxon>Bacillati</taxon>
        <taxon>Actinomycetota</taxon>
        <taxon>Actinomycetes</taxon>
        <taxon>Geodermatophilales</taxon>
        <taxon>Geodermatophilaceae</taxon>
        <taxon>Klenkia</taxon>
    </lineage>
</organism>
<reference evidence="7" key="1">
    <citation type="submission" date="2016-10" db="EMBL/GenBank/DDBJ databases">
        <authorList>
            <person name="Varghese N."/>
            <person name="Submissions S."/>
        </authorList>
    </citation>
    <scope>NUCLEOTIDE SEQUENCE [LARGE SCALE GENOMIC DNA]</scope>
    <source>
        <strain evidence="7">DSM 45843</strain>
    </source>
</reference>
<evidence type="ECO:0000313" key="6">
    <source>
        <dbReference type="EMBL" id="SDP20797.1"/>
    </source>
</evidence>
<dbReference type="Pfam" id="PF00496">
    <property type="entry name" value="SBP_bac_5"/>
    <property type="match status" value="1"/>
</dbReference>
<dbReference type="STRING" id="1052260.SAMN05660199_03354"/>
<dbReference type="SUPFAM" id="SSF53850">
    <property type="entry name" value="Periplasmic binding protein-like II"/>
    <property type="match status" value="1"/>
</dbReference>
<dbReference type="Gene3D" id="3.40.190.10">
    <property type="entry name" value="Periplasmic binding protein-like II"/>
    <property type="match status" value="1"/>
</dbReference>
<dbReference type="InterPro" id="IPR039424">
    <property type="entry name" value="SBP_5"/>
</dbReference>
<dbReference type="GO" id="GO:0015833">
    <property type="term" value="P:peptide transport"/>
    <property type="evidence" value="ECO:0007669"/>
    <property type="project" value="TreeGrafter"/>
</dbReference>
<evidence type="ECO:0000256" key="3">
    <source>
        <dbReference type="ARBA" id="ARBA00022729"/>
    </source>
</evidence>
<evidence type="ECO:0000313" key="7">
    <source>
        <dbReference type="Proteomes" id="UP000199088"/>
    </source>
</evidence>
<evidence type="ECO:0000259" key="5">
    <source>
        <dbReference type="Pfam" id="PF00496"/>
    </source>
</evidence>
<keyword evidence="2" id="KW-0813">Transport</keyword>
<dbReference type="EMBL" id="FNIR01000011">
    <property type="protein sequence ID" value="SDP20797.1"/>
    <property type="molecule type" value="Genomic_DNA"/>
</dbReference>
<dbReference type="AlphaFoldDB" id="A0A1H0QU01"/>
<dbReference type="RefSeq" id="WP_165617630.1">
    <property type="nucleotide sequence ID" value="NZ_FNIR01000011.1"/>
</dbReference>
<evidence type="ECO:0000256" key="1">
    <source>
        <dbReference type="ARBA" id="ARBA00005695"/>
    </source>
</evidence>
<comment type="similarity">
    <text evidence="1">Belongs to the bacterial solute-binding protein 5 family.</text>
</comment>
<feature type="chain" id="PRO_5039242891" evidence="4">
    <location>
        <begin position="27"/>
        <end position="533"/>
    </location>
</feature>
<dbReference type="InterPro" id="IPR000914">
    <property type="entry name" value="SBP_5_dom"/>
</dbReference>
<dbReference type="PROSITE" id="PS51257">
    <property type="entry name" value="PROKAR_LIPOPROTEIN"/>
    <property type="match status" value="1"/>
</dbReference>
<dbReference type="GO" id="GO:0042597">
    <property type="term" value="C:periplasmic space"/>
    <property type="evidence" value="ECO:0007669"/>
    <property type="project" value="UniProtKB-ARBA"/>
</dbReference>